<gene>
    <name evidence="1" type="ORF">N3K66_005624</name>
</gene>
<accession>A0ACC0UZR3</accession>
<proteinExistence type="predicted"/>
<dbReference type="Proteomes" id="UP001163324">
    <property type="component" value="Chromosome 5"/>
</dbReference>
<name>A0ACC0UZR3_9HYPO</name>
<comment type="caution">
    <text evidence="1">The sequence shown here is derived from an EMBL/GenBank/DDBJ whole genome shotgun (WGS) entry which is preliminary data.</text>
</comment>
<protein>
    <submittedName>
        <fullName evidence="1">Uncharacterized protein</fullName>
    </submittedName>
</protein>
<sequence length="369" mass="40980">MDKSSAKAGHASASYPLRVDDKPIATGGDITLLVPMEASEPNDQEQSGIPGEGREGSEDETWSDDASNGSTSVTPSIFCHESAHGRQYHRFRSGRYPLPNDDEEMAREQLRHHILQEVLGGRLFLADIGENPQKIIDLGTGSGVWVIDVAEQFPSAQVIGTDLSPVQPTWVPINARMLLDDMDEPEWMHGSGYDLVHMRDMKCAIRDMDEVLVQIYSNLKVGGWVEFQDFLPFFYCADDSIREGSPLAAYAELTVRGMREFDCHWFDKDPSDVEEALGRAGFADVRSVTYDVPIGRWMPDPAARDVGSLVQFYVADTCDVFGAKPLAALGLTDDERARLVGDAKDCLREWNTQRYLKLSVCYARKGPPA</sequence>
<dbReference type="EMBL" id="CM047944">
    <property type="protein sequence ID" value="KAI9899163.1"/>
    <property type="molecule type" value="Genomic_DNA"/>
</dbReference>
<keyword evidence="2" id="KW-1185">Reference proteome</keyword>
<evidence type="ECO:0000313" key="1">
    <source>
        <dbReference type="EMBL" id="KAI9899163.1"/>
    </source>
</evidence>
<evidence type="ECO:0000313" key="2">
    <source>
        <dbReference type="Proteomes" id="UP001163324"/>
    </source>
</evidence>
<reference evidence="1" key="1">
    <citation type="submission" date="2022-10" db="EMBL/GenBank/DDBJ databases">
        <title>Complete Genome of Trichothecium roseum strain YXFP-22015, a Plant Pathogen Isolated from Citrus.</title>
        <authorList>
            <person name="Wang Y."/>
            <person name="Zhu L."/>
        </authorList>
    </citation>
    <scope>NUCLEOTIDE SEQUENCE</scope>
    <source>
        <strain evidence="1">YXFP-22015</strain>
    </source>
</reference>
<organism evidence="1 2">
    <name type="scientific">Trichothecium roseum</name>
    <dbReference type="NCBI Taxonomy" id="47278"/>
    <lineage>
        <taxon>Eukaryota</taxon>
        <taxon>Fungi</taxon>
        <taxon>Dikarya</taxon>
        <taxon>Ascomycota</taxon>
        <taxon>Pezizomycotina</taxon>
        <taxon>Sordariomycetes</taxon>
        <taxon>Hypocreomycetidae</taxon>
        <taxon>Hypocreales</taxon>
        <taxon>Hypocreales incertae sedis</taxon>
        <taxon>Trichothecium</taxon>
    </lineage>
</organism>